<evidence type="ECO:0000313" key="3">
    <source>
        <dbReference type="Proteomes" id="UP000187941"/>
    </source>
</evidence>
<name>A0A1P9WX52_9BACT</name>
<evidence type="ECO:0000256" key="1">
    <source>
        <dbReference type="ARBA" id="ARBA00022649"/>
    </source>
</evidence>
<dbReference type="RefSeq" id="WP_077131394.1">
    <property type="nucleotide sequence ID" value="NZ_CP014263.1"/>
</dbReference>
<evidence type="ECO:0000313" key="2">
    <source>
        <dbReference type="EMBL" id="AQG79964.1"/>
    </source>
</evidence>
<sequence length="102" mass="12018">MTVNNWELLYSDNFLEELAAIQQYVSQFSSVRARKLTSGIMSFTVNKIPLNPHAYVEYTIMKTPDAIYRRALYKHDYAIVYKIQMDSLLFLDVYHTSRNKDV</sequence>
<dbReference type="AlphaFoldDB" id="A0A1P9WX52"/>
<dbReference type="Proteomes" id="UP000187941">
    <property type="component" value="Chromosome"/>
</dbReference>
<gene>
    <name evidence="2" type="ORF">AWR27_11885</name>
</gene>
<accession>A0A1P9WX52</accession>
<reference evidence="2 3" key="1">
    <citation type="submission" date="2016-01" db="EMBL/GenBank/DDBJ databases">
        <authorList>
            <person name="Oliw E.H."/>
        </authorList>
    </citation>
    <scope>NUCLEOTIDE SEQUENCE [LARGE SCALE GENOMIC DNA]</scope>
    <source>
        <strain evidence="2 3">DY10</strain>
    </source>
</reference>
<dbReference type="Gene3D" id="3.30.2310.20">
    <property type="entry name" value="RelE-like"/>
    <property type="match status" value="1"/>
</dbReference>
<dbReference type="KEGG" id="smon:AWR27_11885"/>
<dbReference type="Pfam" id="PF05016">
    <property type="entry name" value="ParE_toxin"/>
    <property type="match status" value="1"/>
</dbReference>
<keyword evidence="3" id="KW-1185">Reference proteome</keyword>
<protein>
    <recommendedName>
        <fullName evidence="4">Plasmid stabilization protein</fullName>
    </recommendedName>
</protein>
<dbReference type="EMBL" id="CP014263">
    <property type="protein sequence ID" value="AQG79964.1"/>
    <property type="molecule type" value="Genomic_DNA"/>
</dbReference>
<dbReference type="InterPro" id="IPR035093">
    <property type="entry name" value="RelE/ParE_toxin_dom_sf"/>
</dbReference>
<proteinExistence type="predicted"/>
<dbReference type="STRING" id="1178516.AWR27_11885"/>
<dbReference type="InterPro" id="IPR007712">
    <property type="entry name" value="RelE/ParE_toxin"/>
</dbReference>
<dbReference type="OrthoDB" id="885380at2"/>
<organism evidence="2 3">
    <name type="scientific">Spirosoma montaniterrae</name>
    <dbReference type="NCBI Taxonomy" id="1178516"/>
    <lineage>
        <taxon>Bacteria</taxon>
        <taxon>Pseudomonadati</taxon>
        <taxon>Bacteroidota</taxon>
        <taxon>Cytophagia</taxon>
        <taxon>Cytophagales</taxon>
        <taxon>Cytophagaceae</taxon>
        <taxon>Spirosoma</taxon>
    </lineage>
</organism>
<evidence type="ECO:0008006" key="4">
    <source>
        <dbReference type="Google" id="ProtNLM"/>
    </source>
</evidence>
<keyword evidence="1" id="KW-1277">Toxin-antitoxin system</keyword>